<dbReference type="Proteomes" id="UP000267096">
    <property type="component" value="Unassembled WGS sequence"/>
</dbReference>
<protein>
    <submittedName>
        <fullName evidence="4">RICTOR_N domain-containing protein</fullName>
    </submittedName>
</protein>
<evidence type="ECO:0000313" key="3">
    <source>
        <dbReference type="Proteomes" id="UP000267096"/>
    </source>
</evidence>
<feature type="region of interest" description="Disordered" evidence="1">
    <location>
        <begin position="27"/>
        <end position="60"/>
    </location>
</feature>
<dbReference type="EMBL" id="UYRR01028569">
    <property type="protein sequence ID" value="VDK39099.1"/>
    <property type="molecule type" value="Genomic_DNA"/>
</dbReference>
<evidence type="ECO:0000313" key="2">
    <source>
        <dbReference type="EMBL" id="VDK39099.1"/>
    </source>
</evidence>
<reference evidence="4" key="1">
    <citation type="submission" date="2017-02" db="UniProtKB">
        <authorList>
            <consortium name="WormBaseParasite"/>
        </authorList>
    </citation>
    <scope>IDENTIFICATION</scope>
</reference>
<name>A0A0M3JPR6_ANISI</name>
<organism evidence="4">
    <name type="scientific">Anisakis simplex</name>
    <name type="common">Herring worm</name>
    <dbReference type="NCBI Taxonomy" id="6269"/>
    <lineage>
        <taxon>Eukaryota</taxon>
        <taxon>Metazoa</taxon>
        <taxon>Ecdysozoa</taxon>
        <taxon>Nematoda</taxon>
        <taxon>Chromadorea</taxon>
        <taxon>Rhabditida</taxon>
        <taxon>Spirurina</taxon>
        <taxon>Ascaridomorpha</taxon>
        <taxon>Ascaridoidea</taxon>
        <taxon>Anisakidae</taxon>
        <taxon>Anisakis</taxon>
        <taxon>Anisakis simplex complex</taxon>
    </lineage>
</organism>
<sequence>MASLFDGAEQLSCAVDLLEYIVELGGDSSELSGNSTGLNTSSSAQKNKRAASSSSSSTPIFSNLVFDRSKHSVQKLRHYRFTLIGWIARLLSSQQLLDKVRFSLCFLVFQLWFVDILFCED</sequence>
<reference evidence="2 3" key="2">
    <citation type="submission" date="2018-11" db="EMBL/GenBank/DDBJ databases">
        <authorList>
            <consortium name="Pathogen Informatics"/>
        </authorList>
    </citation>
    <scope>NUCLEOTIDE SEQUENCE [LARGE SCALE GENOMIC DNA]</scope>
</reference>
<proteinExistence type="predicted"/>
<evidence type="ECO:0000313" key="4">
    <source>
        <dbReference type="WBParaSite" id="ASIM_0000966601-mRNA-1"/>
    </source>
</evidence>
<gene>
    <name evidence="2" type="ORF">ASIM_LOCUS9396</name>
</gene>
<feature type="compositionally biased region" description="Low complexity" evidence="1">
    <location>
        <begin position="31"/>
        <end position="57"/>
    </location>
</feature>
<dbReference type="OrthoDB" id="31183at2759"/>
<dbReference type="WBParaSite" id="ASIM_0000966601-mRNA-1">
    <property type="protein sequence ID" value="ASIM_0000966601-mRNA-1"/>
    <property type="gene ID" value="ASIM_0000966601"/>
</dbReference>
<evidence type="ECO:0000256" key="1">
    <source>
        <dbReference type="SAM" id="MobiDB-lite"/>
    </source>
</evidence>
<dbReference type="AlphaFoldDB" id="A0A0M3JPR6"/>
<keyword evidence="3" id="KW-1185">Reference proteome</keyword>
<accession>A0A0M3JPR6</accession>